<evidence type="ECO:0000313" key="12">
    <source>
        <dbReference type="EnsemblMetazoa" id="ASTEI09196-PA"/>
    </source>
</evidence>
<dbReference type="EnsemblMetazoa" id="ASTEI09196-RA">
    <property type="protein sequence ID" value="ASTEI09196-PA"/>
    <property type="gene ID" value="ASTEI09196"/>
</dbReference>
<dbReference type="InterPro" id="IPR009003">
    <property type="entry name" value="Peptidase_S1_PA"/>
</dbReference>
<dbReference type="VEuPathDB" id="VectorBase:ASTEI09196"/>
<dbReference type="InterPro" id="IPR041515">
    <property type="entry name" value="PPAF-2-like_Clip"/>
</dbReference>
<dbReference type="Pfam" id="PF00089">
    <property type="entry name" value="Trypsin"/>
    <property type="match status" value="2"/>
</dbReference>
<keyword evidence="2" id="KW-0964">Secreted</keyword>
<sequence>MKLVLAVSCVLVLVAQLPIIQGQTCQGKCIPIGKCNRPVTKIEDENAPPEIDLRVGQENSNVVGECPHYLDVCCAPGQEIVAGNGLSGEPNPQGSLAEDDDFLPCGNRNANGVGFRIGAGKVQEAEFGEFPWTLLVLELQTLYDFEEKEVYACVASLLAPNVALTVAHCVSKKPPSAYIVRAGEWDIRTENEVIANQVTSLDSKVKQVLLHDRYNNHHHFDVALLVLEKPFRPADNVQIICLPPPGLRTPVGTECITGGWGKDRFGDDGTYQEILKRVTLPIIDSTQCERAFQKTRLGSNFKLHNSFLCAGGKKGADVCSGDGGAALVCLLPGSQTNYYQAGAVAWGIGCGDENIPGAYADIEVARSWIVTLVAFAIVALAQAQQPIDKIFFPENDTILNFANRVGEGDSNSGFQAGQADPLDAITPTVRPQTLLTAQGERCTCVPYFTCQPQPEFAEQNKFNEINVNYNPESCQDVLDVCCRDVDSLVVPMNNTPGEPPVGRPRGCGLRNIGGIDFTLTGNFNNEAGFGEFPWTVAIVKTQDGSSSCGGSLIHPNLVLTGAHCVQAFRQGQLKVRAGEWDTQTTKERLPYQERLVTRVNSHPDFNPRSLANDIAVLELEQPIQLAEHINVVCLPPVNFDTRRTDCFASGWGKQQFGKAGRYSVIMKKVPLPLVASSTCERQLQATRLTSRFRLHQTFICAGGERGVDTCEGDGGAPLVCPIGAATENRYAQVGSVAWGIGCHDAVPGVYTNIILFRSWIDNVVRTLGFDTTVYDATQSVFSSLFA</sequence>
<evidence type="ECO:0000313" key="13">
    <source>
        <dbReference type="Proteomes" id="UP000076408"/>
    </source>
</evidence>
<keyword evidence="3" id="KW-0399">Innate immunity</keyword>
<keyword evidence="5" id="KW-0391">Immunity</keyword>
<protein>
    <recommendedName>
        <fullName evidence="9">Phenoloxidase-activating factor 2</fullName>
    </recommendedName>
    <alternativeName>
        <fullName evidence="10">Prophenoloxidase-activating factor II</fullName>
    </alternativeName>
</protein>
<dbReference type="GO" id="GO:0005576">
    <property type="term" value="C:extracellular region"/>
    <property type="evidence" value="ECO:0007669"/>
    <property type="project" value="UniProtKB-SubCell"/>
</dbReference>
<dbReference type="InterPro" id="IPR051487">
    <property type="entry name" value="Ser/Thr_Proteases_Immune/Dev"/>
</dbReference>
<dbReference type="Pfam" id="PF18322">
    <property type="entry name" value="CLIP_1"/>
    <property type="match status" value="2"/>
</dbReference>
<dbReference type="PRINTS" id="PR00722">
    <property type="entry name" value="CHYMOTRYPSIN"/>
</dbReference>
<evidence type="ECO:0000256" key="3">
    <source>
        <dbReference type="ARBA" id="ARBA00022588"/>
    </source>
</evidence>
<reference evidence="13" key="1">
    <citation type="journal article" date="2014" name="Genome Biol.">
        <title>Genome analysis of a major urban malaria vector mosquito, Anopheles stephensi.</title>
        <authorList>
            <person name="Jiang X."/>
            <person name="Peery A."/>
            <person name="Hall A.B."/>
            <person name="Sharma A."/>
            <person name="Chen X.G."/>
            <person name="Waterhouse R.M."/>
            <person name="Komissarov A."/>
            <person name="Riehle M.M."/>
            <person name="Shouche Y."/>
            <person name="Sharakhova M.V."/>
            <person name="Lawson D."/>
            <person name="Pakpour N."/>
            <person name="Arensburger P."/>
            <person name="Davidson V.L."/>
            <person name="Eiglmeier K."/>
            <person name="Emrich S."/>
            <person name="George P."/>
            <person name="Kennedy R.C."/>
            <person name="Mane S.P."/>
            <person name="Maslen G."/>
            <person name="Oringanje C."/>
            <person name="Qi Y."/>
            <person name="Settlage R."/>
            <person name="Tojo M."/>
            <person name="Tubio J.M."/>
            <person name="Unger M.F."/>
            <person name="Wang B."/>
            <person name="Vernick K.D."/>
            <person name="Ribeiro J.M."/>
            <person name="James A.A."/>
            <person name="Michel K."/>
            <person name="Riehle M.A."/>
            <person name="Luckhart S."/>
            <person name="Sharakhov I.V."/>
            <person name="Tu Z."/>
        </authorList>
    </citation>
    <scope>NUCLEOTIDE SEQUENCE [LARGE SCALE GENOMIC DNA]</scope>
    <source>
        <strain evidence="13">Indian</strain>
    </source>
</reference>
<reference evidence="12" key="2">
    <citation type="submission" date="2020-05" db="UniProtKB">
        <authorList>
            <consortium name="EnsemblMetazoa"/>
        </authorList>
    </citation>
    <scope>IDENTIFICATION</scope>
    <source>
        <strain evidence="12">Indian</strain>
    </source>
</reference>
<organism evidence="12 13">
    <name type="scientific">Anopheles stephensi</name>
    <name type="common">Indo-Pakistan malaria mosquito</name>
    <dbReference type="NCBI Taxonomy" id="30069"/>
    <lineage>
        <taxon>Eukaryota</taxon>
        <taxon>Metazoa</taxon>
        <taxon>Ecdysozoa</taxon>
        <taxon>Arthropoda</taxon>
        <taxon>Hexapoda</taxon>
        <taxon>Insecta</taxon>
        <taxon>Pterygota</taxon>
        <taxon>Neoptera</taxon>
        <taxon>Endopterygota</taxon>
        <taxon>Diptera</taxon>
        <taxon>Nematocera</taxon>
        <taxon>Culicoidea</taxon>
        <taxon>Culicidae</taxon>
        <taxon>Anophelinae</taxon>
        <taxon>Anopheles</taxon>
    </lineage>
</organism>
<dbReference type="VEuPathDB" id="VectorBase:ASTEI20_037621"/>
<evidence type="ECO:0000256" key="7">
    <source>
        <dbReference type="ARBA" id="ARBA00023180"/>
    </source>
</evidence>
<dbReference type="InterPro" id="IPR001314">
    <property type="entry name" value="Peptidase_S1A"/>
</dbReference>
<dbReference type="FunFam" id="2.40.10.10:FF:000002">
    <property type="entry name" value="Transmembrane protease serine"/>
    <property type="match status" value="1"/>
</dbReference>
<dbReference type="Proteomes" id="UP000076408">
    <property type="component" value="Unassembled WGS sequence"/>
</dbReference>
<dbReference type="GO" id="GO:0006508">
    <property type="term" value="P:proteolysis"/>
    <property type="evidence" value="ECO:0007669"/>
    <property type="project" value="InterPro"/>
</dbReference>
<keyword evidence="6" id="KW-1015">Disulfide bond</keyword>
<evidence type="ECO:0000256" key="10">
    <source>
        <dbReference type="ARBA" id="ARBA00076468"/>
    </source>
</evidence>
<dbReference type="InterPro" id="IPR001254">
    <property type="entry name" value="Trypsin_dom"/>
</dbReference>
<dbReference type="GO" id="GO:0004252">
    <property type="term" value="F:serine-type endopeptidase activity"/>
    <property type="evidence" value="ECO:0007669"/>
    <property type="project" value="InterPro"/>
</dbReference>
<dbReference type="SUPFAM" id="SSF50494">
    <property type="entry name" value="Trypsin-like serine proteases"/>
    <property type="match status" value="2"/>
</dbReference>
<dbReference type="InterPro" id="IPR043504">
    <property type="entry name" value="Peptidase_S1_PA_chymotrypsin"/>
</dbReference>
<dbReference type="VEuPathDB" id="VectorBase:ASTEI20_037783"/>
<evidence type="ECO:0000256" key="8">
    <source>
        <dbReference type="ARBA" id="ARBA00024195"/>
    </source>
</evidence>
<evidence type="ECO:0000256" key="2">
    <source>
        <dbReference type="ARBA" id="ARBA00022525"/>
    </source>
</evidence>
<accession>A0A182YL60</accession>
<proteinExistence type="inferred from homology"/>
<evidence type="ECO:0000256" key="4">
    <source>
        <dbReference type="ARBA" id="ARBA00022729"/>
    </source>
</evidence>
<feature type="domain" description="Peptidase S1" evidence="11">
    <location>
        <begin position="117"/>
        <end position="374"/>
    </location>
</feature>
<keyword evidence="7" id="KW-0325">Glycoprotein</keyword>
<dbReference type="FunFam" id="2.40.10.10:FF:000038">
    <property type="entry name" value="Serine protease"/>
    <property type="match status" value="1"/>
</dbReference>
<dbReference type="OMA" id="PAYDKSY"/>
<feature type="domain" description="Peptidase S1" evidence="11">
    <location>
        <begin position="511"/>
        <end position="765"/>
    </location>
</feature>
<dbReference type="AlphaFoldDB" id="A0A182YL60"/>
<keyword evidence="13" id="KW-1185">Reference proteome</keyword>
<evidence type="ECO:0000256" key="9">
    <source>
        <dbReference type="ARBA" id="ARBA00068096"/>
    </source>
</evidence>
<name>A0A182YL60_ANOST</name>
<dbReference type="STRING" id="30069.A0A182YL60"/>
<dbReference type="SMART" id="SM00020">
    <property type="entry name" value="Tryp_SPc"/>
    <property type="match status" value="2"/>
</dbReference>
<dbReference type="GO" id="GO:0045087">
    <property type="term" value="P:innate immune response"/>
    <property type="evidence" value="ECO:0007669"/>
    <property type="project" value="UniProtKB-KW"/>
</dbReference>
<evidence type="ECO:0000256" key="5">
    <source>
        <dbReference type="ARBA" id="ARBA00022859"/>
    </source>
</evidence>
<keyword evidence="4" id="KW-0732">Signal</keyword>
<evidence type="ECO:0000256" key="6">
    <source>
        <dbReference type="ARBA" id="ARBA00023157"/>
    </source>
</evidence>
<evidence type="ECO:0000259" key="11">
    <source>
        <dbReference type="PROSITE" id="PS50240"/>
    </source>
</evidence>
<comment type="similarity">
    <text evidence="8">Belongs to the peptidase S1 family. CLIP subfamily.</text>
</comment>
<dbReference type="PANTHER" id="PTHR24256">
    <property type="entry name" value="TRYPTASE-RELATED"/>
    <property type="match status" value="1"/>
</dbReference>
<dbReference type="PROSITE" id="PS50240">
    <property type="entry name" value="TRYPSIN_DOM"/>
    <property type="match status" value="2"/>
</dbReference>
<dbReference type="Gene3D" id="2.40.10.10">
    <property type="entry name" value="Trypsin-like serine proteases"/>
    <property type="match status" value="2"/>
</dbReference>
<comment type="subcellular location">
    <subcellularLocation>
        <location evidence="1">Secreted</location>
    </subcellularLocation>
</comment>
<dbReference type="CDD" id="cd00190">
    <property type="entry name" value="Tryp_SPc"/>
    <property type="match status" value="2"/>
</dbReference>
<dbReference type="VEuPathDB" id="VectorBase:ASTE008188"/>
<evidence type="ECO:0000256" key="1">
    <source>
        <dbReference type="ARBA" id="ARBA00004613"/>
    </source>
</evidence>